<dbReference type="KEGG" id="nag:AArcMg_3300"/>
<reference evidence="4" key="2">
    <citation type="submission" date="2018-02" db="EMBL/GenBank/DDBJ databases">
        <title>Phenotypic and genomic properties of facultatively anaerobic sulfur-reducing natronoarchaea from hypersaline soda lakes.</title>
        <authorList>
            <person name="Sorokin D.Y."/>
            <person name="Kublanov I.V."/>
            <person name="Roman P."/>
            <person name="Sinninghe Damste J.S."/>
            <person name="Golyshin P.N."/>
            <person name="Rojo D."/>
            <person name="Ciordia S."/>
            <person name="Mena M.D.C."/>
            <person name="Ferrer M."/>
            <person name="Messina E."/>
            <person name="Smedile F."/>
            <person name="La Spada G."/>
            <person name="La Cono V."/>
            <person name="Yakimov M.M."/>
        </authorList>
    </citation>
    <scope>NUCLEOTIDE SEQUENCE [LARGE SCALE GENOMIC DNA]</scope>
    <source>
        <strain evidence="4">AArc-Mg</strain>
    </source>
</reference>
<dbReference type="GeneID" id="58747270"/>
<accession>A0A346PJ16</accession>
<name>A0A346PJ16_9EURY</name>
<sequence>MTTGAGETLGGVLAIYDDPHVIVEAAKAIPEAVENFDEVIEALPAAVEDQQQFNNPHEPGDQYYDDFRYGWYQGYFFWFVVEMAVPAGEAGKALKSTDTMQSTVDRISTPQVQRAAQIAKQGGQTATAPVRYTRAQLSQGLQGSIGLTRDASKRVLSEVRSVGGQYQVAKHLERNDVDGNPLNQLDEGTQPAVGSTVHRGGDDTARAIATDGGGEVWRVHQMDLGVNTEALASNLMRHSDEIDVNRVVNDLETLSRADADGVGDLAQRMAAGDASNVRGAAFEAEVAVTRGADNIQELGKSNPHARGEIDIETTDGRVIEAKSGDYSTVTTGSNKYDDLSTQLGHYRDYTDVEGGTIEVAFREEPSSDVRHLLDDSQVEWRTYE</sequence>
<dbReference type="Proteomes" id="UP000258707">
    <property type="component" value="Chromosome"/>
</dbReference>
<accession>A0A346PUT9</accession>
<dbReference type="EMBL" id="CP024047">
    <property type="protein sequence ID" value="AXR79511.1"/>
    <property type="molecule type" value="Genomic_DNA"/>
</dbReference>
<gene>
    <name evidence="2" type="ORF">AArc1_3206</name>
    <name evidence="3" type="ORF">AArcMg_3300</name>
</gene>
<keyword evidence="4" id="KW-1185">Reference proteome</keyword>
<protein>
    <submittedName>
        <fullName evidence="2">Uncharacterized protein</fullName>
    </submittedName>
</protein>
<evidence type="ECO:0000313" key="2">
    <source>
        <dbReference type="EMBL" id="AXR79511.1"/>
    </source>
</evidence>
<evidence type="ECO:0000313" key="3">
    <source>
        <dbReference type="EMBL" id="AXR83284.1"/>
    </source>
</evidence>
<evidence type="ECO:0000256" key="1">
    <source>
        <dbReference type="SAM" id="MobiDB-lite"/>
    </source>
</evidence>
<dbReference type="AlphaFoldDB" id="A0A346PJ16"/>
<reference evidence="2" key="3">
    <citation type="journal article" date="2019" name="Int. J. Syst. Evol. Microbiol.">
        <title>Natronolimnobius sulfurireducens sp. nov. and Halalkaliarchaeum desulfuricum gen. nov., sp. nov., the first sulfur-respiring alkaliphilic haloarchaea from hypersaline alkaline lakes.</title>
        <authorList>
            <person name="Sorokin D.Y."/>
            <person name="Yakimov M."/>
            <person name="Messina E."/>
            <person name="Merkel A.Y."/>
            <person name="Bale N.J."/>
            <person name="Sinninghe Damste J.S."/>
        </authorList>
    </citation>
    <scope>NUCLEOTIDE SEQUENCE</scope>
    <source>
        <strain evidence="3">AArc-Mg</strain>
        <strain evidence="2">AArc1</strain>
    </source>
</reference>
<dbReference type="Proteomes" id="UP000258613">
    <property type="component" value="Chromosome"/>
</dbReference>
<proteinExistence type="predicted"/>
<dbReference type="OrthoDB" id="270977at2157"/>
<reference evidence="5" key="1">
    <citation type="submission" date="2017-10" db="EMBL/GenBank/DDBJ databases">
        <title>Phenotypic and genomic properties of facultatively anaerobic sulfur-reducing natronoarchaea from hypersaline soda lakes.</title>
        <authorList>
            <person name="Sorokin D.Y."/>
            <person name="Kublanov I.V."/>
            <person name="Roman P."/>
            <person name="Sinninghe Damste J.S."/>
            <person name="Golyshin P.N."/>
            <person name="Rojo D."/>
            <person name="Ciordia S."/>
            <person name="Mena Md.C."/>
            <person name="Ferrer M."/>
            <person name="Messina E."/>
            <person name="Smedile F."/>
            <person name="La Spada G."/>
            <person name="La Cono V."/>
            <person name="Yakimov M.M."/>
        </authorList>
    </citation>
    <scope>NUCLEOTIDE SEQUENCE [LARGE SCALE GENOMIC DNA]</scope>
    <source>
        <strain evidence="5">AArc1</strain>
    </source>
</reference>
<evidence type="ECO:0000313" key="5">
    <source>
        <dbReference type="Proteomes" id="UP000258707"/>
    </source>
</evidence>
<organism evidence="2 5">
    <name type="scientific">Natrarchaeobaculum sulfurireducens</name>
    <dbReference type="NCBI Taxonomy" id="2044521"/>
    <lineage>
        <taxon>Archaea</taxon>
        <taxon>Methanobacteriati</taxon>
        <taxon>Methanobacteriota</taxon>
        <taxon>Stenosarchaea group</taxon>
        <taxon>Halobacteria</taxon>
        <taxon>Halobacteriales</taxon>
        <taxon>Natrialbaceae</taxon>
        <taxon>Natrarchaeobaculum</taxon>
    </lineage>
</organism>
<feature type="region of interest" description="Disordered" evidence="1">
    <location>
        <begin position="176"/>
        <end position="201"/>
    </location>
</feature>
<dbReference type="EMBL" id="CP027033">
    <property type="protein sequence ID" value="AXR83284.1"/>
    <property type="molecule type" value="Genomic_DNA"/>
</dbReference>
<dbReference type="KEGG" id="nan:AArc1_3206"/>
<evidence type="ECO:0000313" key="4">
    <source>
        <dbReference type="Proteomes" id="UP000258613"/>
    </source>
</evidence>
<dbReference type="RefSeq" id="WP_186336619.1">
    <property type="nucleotide sequence ID" value="NZ_CP024047.1"/>
</dbReference>